<evidence type="ECO:0000259" key="2">
    <source>
        <dbReference type="Pfam" id="PF26018"/>
    </source>
</evidence>
<dbReference type="EMBL" id="JACEGA010000001">
    <property type="protein sequence ID" value="MBB2182974.1"/>
    <property type="molecule type" value="Genomic_DNA"/>
</dbReference>
<evidence type="ECO:0000313" key="3">
    <source>
        <dbReference type="EMBL" id="MBB2182974.1"/>
    </source>
</evidence>
<dbReference type="InterPro" id="IPR058709">
    <property type="entry name" value="BSH_RND-rel"/>
</dbReference>
<comment type="caution">
    <text evidence="3">The sequence shown here is derived from an EMBL/GenBank/DDBJ whole genome shotgun (WGS) entry which is preliminary data.</text>
</comment>
<protein>
    <recommendedName>
        <fullName evidence="2">RND related barrel-sandwich hybrid domain-containing protein</fullName>
    </recommendedName>
</protein>
<gene>
    <name evidence="3" type="ORF">H0486_08800</name>
</gene>
<feature type="transmembrane region" description="Helical" evidence="1">
    <location>
        <begin position="16"/>
        <end position="38"/>
    </location>
</feature>
<dbReference type="RefSeq" id="WP_228352659.1">
    <property type="nucleotide sequence ID" value="NZ_JACEGA010000001.1"/>
</dbReference>
<keyword evidence="1" id="KW-1133">Transmembrane helix</keyword>
<evidence type="ECO:0000256" key="1">
    <source>
        <dbReference type="SAM" id="Phobius"/>
    </source>
</evidence>
<keyword evidence="1" id="KW-0812">Transmembrane</keyword>
<keyword evidence="1" id="KW-0472">Membrane</keyword>
<proteinExistence type="predicted"/>
<feature type="domain" description="RND related barrel-sandwich hybrid" evidence="2">
    <location>
        <begin position="67"/>
        <end position="200"/>
    </location>
</feature>
<sequence>MGDNNKVVKFKKRRSINIGVIVFLILFVYIAINVYLYFTKEKLSIYEVHEGTTAIDNQITGIILREEKVMKSDKAGYITYFQKEGARVAKGTSVYSVDDNGMMVEAISNGEIAMKLTEKDNAELRHEIRAFQSSFSNTEYSSVYEFKENVKGTVLDILNSSIINQTQELMEETGINYSFDMVPSPESGIITYYMDSFEAITPEGVTMDMFQLENYERLSLRTPEMVTASSPIYKLITSETWSIVLPLTTEQYELLLEKETVKATIIEDNLELTAKISLFQKGSDSFAKLTLNQYLSNYLEERFIDVRLDFDTVEGLKIPLTSIVEKEFYLVPLEYFTLGGESTKEGLIKEVYDETGEVTFPFVEAQKYYEDENYGYVDADLFTPGTWITSPDPDSEDRYQLNQTSKLTGVYNVNQGYAVFNRIEILYQNKEYCIIDDNTPKGVSAYDQIALDATTAIEEKIIY</sequence>
<evidence type="ECO:0000313" key="4">
    <source>
        <dbReference type="Proteomes" id="UP000574276"/>
    </source>
</evidence>
<organism evidence="3 4">
    <name type="scientific">Variimorphobacter saccharofermentans</name>
    <dbReference type="NCBI Taxonomy" id="2755051"/>
    <lineage>
        <taxon>Bacteria</taxon>
        <taxon>Bacillati</taxon>
        <taxon>Bacillota</taxon>
        <taxon>Clostridia</taxon>
        <taxon>Lachnospirales</taxon>
        <taxon>Lachnospiraceae</taxon>
        <taxon>Variimorphobacter</taxon>
    </lineage>
</organism>
<name>A0A839JZZ0_9FIRM</name>
<accession>A0A839JZZ0</accession>
<keyword evidence="4" id="KW-1185">Reference proteome</keyword>
<reference evidence="3 4" key="1">
    <citation type="submission" date="2020-07" db="EMBL/GenBank/DDBJ databases">
        <title>Characterization and genome sequencing of isolate MD1, a novel member within the family Lachnospiraceae.</title>
        <authorList>
            <person name="Rettenmaier R."/>
            <person name="Di Bello L."/>
            <person name="Zinser C."/>
            <person name="Scheitz K."/>
            <person name="Liebl W."/>
            <person name="Zverlov V."/>
        </authorList>
    </citation>
    <scope>NUCLEOTIDE SEQUENCE [LARGE SCALE GENOMIC DNA]</scope>
    <source>
        <strain evidence="3 4">MD1</strain>
    </source>
</reference>
<dbReference type="Pfam" id="PF26018">
    <property type="entry name" value="BSH_RND_rel"/>
    <property type="match status" value="1"/>
</dbReference>
<dbReference type="Proteomes" id="UP000574276">
    <property type="component" value="Unassembled WGS sequence"/>
</dbReference>
<dbReference type="AlphaFoldDB" id="A0A839JZZ0"/>